<sequence length="324" mass="36654">MELAAIEKEVKQIVVPDYWSNKNGRIKLSSFGVCKEQLRLYSARRMTANNQDGKVLPEHIVILETLCMLEGFDTSVYQLVDGCYSVSPDVSLVDLNHTLLKDILQPLAERGSKLTKLYAFAELTEQHFPGAVIDGRRTALFDFVLCVDAFCKDIRVFLGMARSEMETLVSQGRPYSVLTFVQALTGIFQDVDVIYGVFQESMRNGVSPTANYSPFTEYILLEIIRTRLADLWRTDNATNYGLHVGRMFSLVRQRYGCIQLLSYAEMSGAGEFRDLCDQQNQFQDGASDDHFVEPAAGIAIPRKQPEFEIKNPLLRQHFASLHGR</sequence>
<dbReference type="OrthoDB" id="10630755at2759"/>
<evidence type="ECO:0000313" key="2">
    <source>
        <dbReference type="Proteomes" id="UP000192578"/>
    </source>
</evidence>
<name>A0A1W0X2E4_HYPEX</name>
<dbReference type="EMBL" id="MTYJ01000022">
    <property type="protein sequence ID" value="OQV21601.1"/>
    <property type="molecule type" value="Genomic_DNA"/>
</dbReference>
<dbReference type="AlphaFoldDB" id="A0A1W0X2E4"/>
<reference evidence="2" key="1">
    <citation type="submission" date="2017-01" db="EMBL/GenBank/DDBJ databases">
        <title>Comparative genomics of anhydrobiosis in the tardigrade Hypsibius dujardini.</title>
        <authorList>
            <person name="Yoshida Y."/>
            <person name="Koutsovoulos G."/>
            <person name="Laetsch D."/>
            <person name="Stevens L."/>
            <person name="Kumar S."/>
            <person name="Horikawa D."/>
            <person name="Ishino K."/>
            <person name="Komine S."/>
            <person name="Tomita M."/>
            <person name="Blaxter M."/>
            <person name="Arakawa K."/>
        </authorList>
    </citation>
    <scope>NUCLEOTIDE SEQUENCE [LARGE SCALE GENOMIC DNA]</scope>
    <source>
        <strain evidence="2">Z151</strain>
    </source>
</reference>
<keyword evidence="2" id="KW-1185">Reference proteome</keyword>
<protein>
    <submittedName>
        <fullName evidence="1">Uncharacterized protein</fullName>
    </submittedName>
</protein>
<gene>
    <name evidence="1" type="ORF">BV898_04500</name>
</gene>
<organism evidence="1 2">
    <name type="scientific">Hypsibius exemplaris</name>
    <name type="common">Freshwater tardigrade</name>
    <dbReference type="NCBI Taxonomy" id="2072580"/>
    <lineage>
        <taxon>Eukaryota</taxon>
        <taxon>Metazoa</taxon>
        <taxon>Ecdysozoa</taxon>
        <taxon>Tardigrada</taxon>
        <taxon>Eutardigrada</taxon>
        <taxon>Parachela</taxon>
        <taxon>Hypsibioidea</taxon>
        <taxon>Hypsibiidae</taxon>
        <taxon>Hypsibius</taxon>
    </lineage>
</organism>
<accession>A0A1W0X2E4</accession>
<comment type="caution">
    <text evidence="1">The sequence shown here is derived from an EMBL/GenBank/DDBJ whole genome shotgun (WGS) entry which is preliminary data.</text>
</comment>
<evidence type="ECO:0000313" key="1">
    <source>
        <dbReference type="EMBL" id="OQV21601.1"/>
    </source>
</evidence>
<proteinExistence type="predicted"/>
<dbReference type="Proteomes" id="UP000192578">
    <property type="component" value="Unassembled WGS sequence"/>
</dbReference>